<keyword evidence="3" id="KW-0238">DNA-binding</keyword>
<keyword evidence="2" id="KW-0805">Transcription regulation</keyword>
<accession>A0AA88IY75</accession>
<evidence type="ECO:0000259" key="6">
    <source>
        <dbReference type="PROSITE" id="PS50888"/>
    </source>
</evidence>
<dbReference type="GO" id="GO:0046983">
    <property type="term" value="F:protein dimerization activity"/>
    <property type="evidence" value="ECO:0007669"/>
    <property type="project" value="InterPro"/>
</dbReference>
<dbReference type="Gene3D" id="4.10.280.10">
    <property type="entry name" value="Helix-loop-helix DNA-binding domain"/>
    <property type="match status" value="1"/>
</dbReference>
<evidence type="ECO:0000256" key="5">
    <source>
        <dbReference type="ARBA" id="ARBA00023242"/>
    </source>
</evidence>
<dbReference type="PROSITE" id="PS50888">
    <property type="entry name" value="BHLH"/>
    <property type="match status" value="1"/>
</dbReference>
<evidence type="ECO:0000256" key="1">
    <source>
        <dbReference type="ARBA" id="ARBA00004123"/>
    </source>
</evidence>
<evidence type="ECO:0000256" key="2">
    <source>
        <dbReference type="ARBA" id="ARBA00023015"/>
    </source>
</evidence>
<dbReference type="EMBL" id="BTGU01000069">
    <property type="protein sequence ID" value="GMN57276.1"/>
    <property type="molecule type" value="Genomic_DNA"/>
</dbReference>
<dbReference type="InterPro" id="IPR045843">
    <property type="entry name" value="IND-like"/>
</dbReference>
<keyword evidence="5" id="KW-0539">Nucleus</keyword>
<dbReference type="PANTHER" id="PTHR16223">
    <property type="entry name" value="TRANSCRIPTION FACTOR BHLH83-RELATED"/>
    <property type="match status" value="1"/>
</dbReference>
<evidence type="ECO:0000256" key="4">
    <source>
        <dbReference type="ARBA" id="ARBA00023163"/>
    </source>
</evidence>
<dbReference type="PANTHER" id="PTHR16223:SF138">
    <property type="entry name" value="TRANSCRIPTION FACTOR BHLH103-LIKE"/>
    <property type="match status" value="1"/>
</dbReference>
<dbReference type="InterPro" id="IPR036638">
    <property type="entry name" value="HLH_DNA-bd_sf"/>
</dbReference>
<dbReference type="InterPro" id="IPR011598">
    <property type="entry name" value="bHLH_dom"/>
</dbReference>
<evidence type="ECO:0000256" key="3">
    <source>
        <dbReference type="ARBA" id="ARBA00023125"/>
    </source>
</evidence>
<evidence type="ECO:0000313" key="7">
    <source>
        <dbReference type="EMBL" id="GMN57276.1"/>
    </source>
</evidence>
<dbReference type="SUPFAM" id="SSF47459">
    <property type="entry name" value="HLH, helix-loop-helix DNA-binding domain"/>
    <property type="match status" value="1"/>
</dbReference>
<dbReference type="GO" id="GO:0005634">
    <property type="term" value="C:nucleus"/>
    <property type="evidence" value="ECO:0007669"/>
    <property type="project" value="UniProtKB-SubCell"/>
</dbReference>
<gene>
    <name evidence="7" type="ORF">TIFTF001_026384</name>
</gene>
<protein>
    <recommendedName>
        <fullName evidence="6">BHLH domain-containing protein</fullName>
    </recommendedName>
</protein>
<organism evidence="7 8">
    <name type="scientific">Ficus carica</name>
    <name type="common">Common fig</name>
    <dbReference type="NCBI Taxonomy" id="3494"/>
    <lineage>
        <taxon>Eukaryota</taxon>
        <taxon>Viridiplantae</taxon>
        <taxon>Streptophyta</taxon>
        <taxon>Embryophyta</taxon>
        <taxon>Tracheophyta</taxon>
        <taxon>Spermatophyta</taxon>
        <taxon>Magnoliopsida</taxon>
        <taxon>eudicotyledons</taxon>
        <taxon>Gunneridae</taxon>
        <taxon>Pentapetalae</taxon>
        <taxon>rosids</taxon>
        <taxon>fabids</taxon>
        <taxon>Rosales</taxon>
        <taxon>Moraceae</taxon>
        <taxon>Ficeae</taxon>
        <taxon>Ficus</taxon>
    </lineage>
</organism>
<keyword evidence="8" id="KW-1185">Reference proteome</keyword>
<dbReference type="InterPro" id="IPR045239">
    <property type="entry name" value="bHLH95_bHLH"/>
</dbReference>
<dbReference type="CDD" id="cd11393">
    <property type="entry name" value="bHLH_AtbHLH_like"/>
    <property type="match status" value="1"/>
</dbReference>
<comment type="subcellular location">
    <subcellularLocation>
        <location evidence="1">Nucleus</location>
    </subcellularLocation>
</comment>
<dbReference type="GO" id="GO:0000981">
    <property type="term" value="F:DNA-binding transcription factor activity, RNA polymerase II-specific"/>
    <property type="evidence" value="ECO:0007669"/>
    <property type="project" value="TreeGrafter"/>
</dbReference>
<proteinExistence type="predicted"/>
<sequence length="282" mass="31995">MKNAVLPFVSPNYEFGNFINYELQMSKENLHNPITGFYIDDNENQQGVENSSFPSLQSSLLTYQPAAFPSSVLSCDPDIFAHHQSMFLGKKTLASQLDYVATRNSGKRPIEVNDYDNIVAKSGTDELLGDRTALNDEWGKNKRSKIMTGNGQQWQHQVMRETLTAMPEHKVPELPARRSQKLTDKVTALQKLVSPYGKTDTASVLQEASLYIKLLQEQIQSLFRMLSSSYDSGLTSLPHSQEAGKRRLDLRSKGLCLVPISFTQKVTIEERIDHKYQHYYQV</sequence>
<feature type="domain" description="BHLH" evidence="6">
    <location>
        <begin position="166"/>
        <end position="215"/>
    </location>
</feature>
<name>A0AA88IY75_FICCA</name>
<dbReference type="GO" id="GO:0000978">
    <property type="term" value="F:RNA polymerase II cis-regulatory region sequence-specific DNA binding"/>
    <property type="evidence" value="ECO:0007669"/>
    <property type="project" value="TreeGrafter"/>
</dbReference>
<dbReference type="AlphaFoldDB" id="A0AA88IY75"/>
<keyword evidence="4" id="KW-0804">Transcription</keyword>
<dbReference type="Proteomes" id="UP001187192">
    <property type="component" value="Unassembled WGS sequence"/>
</dbReference>
<evidence type="ECO:0000313" key="8">
    <source>
        <dbReference type="Proteomes" id="UP001187192"/>
    </source>
</evidence>
<reference evidence="7" key="1">
    <citation type="submission" date="2023-07" db="EMBL/GenBank/DDBJ databases">
        <title>draft genome sequence of fig (Ficus carica).</title>
        <authorList>
            <person name="Takahashi T."/>
            <person name="Nishimura K."/>
        </authorList>
    </citation>
    <scope>NUCLEOTIDE SEQUENCE</scope>
</reference>
<comment type="caution">
    <text evidence="7">The sequence shown here is derived from an EMBL/GenBank/DDBJ whole genome shotgun (WGS) entry which is preliminary data.</text>
</comment>